<dbReference type="PRINTS" id="PR00315">
    <property type="entry name" value="ELONGATNFCT"/>
</dbReference>
<keyword evidence="5" id="KW-0067">ATP-binding</keyword>
<keyword evidence="6" id="KW-0342">GTP-binding</keyword>
<dbReference type="InterPro" id="IPR044139">
    <property type="entry name" value="CysN_NoDQ_III"/>
</dbReference>
<dbReference type="PROSITE" id="PS51722">
    <property type="entry name" value="G_TR_2"/>
    <property type="match status" value="1"/>
</dbReference>
<dbReference type="GO" id="GO:0004781">
    <property type="term" value="F:sulfate adenylyltransferase (ATP) activity"/>
    <property type="evidence" value="ECO:0007669"/>
    <property type="project" value="UniProtKB-EC"/>
</dbReference>
<dbReference type="InterPro" id="IPR027417">
    <property type="entry name" value="P-loop_NTPase"/>
</dbReference>
<dbReference type="GO" id="GO:0016301">
    <property type="term" value="F:kinase activity"/>
    <property type="evidence" value="ECO:0007669"/>
    <property type="project" value="UniProtKB-KW"/>
</dbReference>
<dbReference type="CDD" id="cd04166">
    <property type="entry name" value="CysN_ATPS"/>
    <property type="match status" value="1"/>
</dbReference>
<evidence type="ECO:0000256" key="1">
    <source>
        <dbReference type="ARBA" id="ARBA00012391"/>
    </source>
</evidence>
<dbReference type="SUPFAM" id="SSF50447">
    <property type="entry name" value="Translation proteins"/>
    <property type="match status" value="1"/>
</dbReference>
<dbReference type="InterPro" id="IPR054696">
    <property type="entry name" value="GTP-eEF1A_C"/>
</dbReference>
<evidence type="ECO:0000256" key="2">
    <source>
        <dbReference type="ARBA" id="ARBA00022679"/>
    </source>
</evidence>
<dbReference type="EMBL" id="NVSR01000096">
    <property type="protein sequence ID" value="PCI26313.1"/>
    <property type="molecule type" value="Genomic_DNA"/>
</dbReference>
<comment type="caution">
    <text evidence="8">The sequence shown here is derived from an EMBL/GenBank/DDBJ whole genome shotgun (WGS) entry which is preliminary data.</text>
</comment>
<keyword evidence="3" id="KW-0548">Nucleotidyltransferase</keyword>
<dbReference type="Pfam" id="PF01583">
    <property type="entry name" value="APS_kinase"/>
    <property type="match status" value="1"/>
</dbReference>
<keyword evidence="8" id="KW-0418">Kinase</keyword>
<dbReference type="NCBIfam" id="TIGR00231">
    <property type="entry name" value="small_GTP"/>
    <property type="match status" value="1"/>
</dbReference>
<dbReference type="SUPFAM" id="SSF50465">
    <property type="entry name" value="EF-Tu/eEF-1alpha/eIF2-gamma C-terminal domain"/>
    <property type="match status" value="1"/>
</dbReference>
<dbReference type="InterPro" id="IPR005225">
    <property type="entry name" value="Small_GTP-bd"/>
</dbReference>
<dbReference type="InterPro" id="IPR059117">
    <property type="entry name" value="APS_kinase_dom"/>
</dbReference>
<evidence type="ECO:0000256" key="3">
    <source>
        <dbReference type="ARBA" id="ARBA00022695"/>
    </source>
</evidence>
<evidence type="ECO:0000313" key="9">
    <source>
        <dbReference type="Proteomes" id="UP000218113"/>
    </source>
</evidence>
<dbReference type="AlphaFoldDB" id="A0A2A4SYA7"/>
<reference evidence="9" key="1">
    <citation type="submission" date="2017-08" db="EMBL/GenBank/DDBJ databases">
        <title>A dynamic microbial community with high functional redundancy inhabits the cold, oxic subseafloor aquifer.</title>
        <authorList>
            <person name="Tully B.J."/>
            <person name="Wheat C.G."/>
            <person name="Glazer B.T."/>
            <person name="Huber J.A."/>
        </authorList>
    </citation>
    <scope>NUCLEOTIDE SEQUENCE [LARGE SCALE GENOMIC DNA]</scope>
</reference>
<dbReference type="Pfam" id="PF00009">
    <property type="entry name" value="GTP_EFTU"/>
    <property type="match status" value="1"/>
</dbReference>
<gene>
    <name evidence="8" type="ORF">COB67_10175</name>
</gene>
<dbReference type="PROSITE" id="PS00301">
    <property type="entry name" value="G_TR_1"/>
    <property type="match status" value="1"/>
</dbReference>
<dbReference type="CDD" id="cd04095">
    <property type="entry name" value="CysN_NoDQ_III"/>
    <property type="match status" value="1"/>
</dbReference>
<evidence type="ECO:0000256" key="6">
    <source>
        <dbReference type="ARBA" id="ARBA00023134"/>
    </source>
</evidence>
<accession>A0A2A4SYA7</accession>
<evidence type="ECO:0000259" key="7">
    <source>
        <dbReference type="PROSITE" id="PS51722"/>
    </source>
</evidence>
<evidence type="ECO:0000313" key="8">
    <source>
        <dbReference type="EMBL" id="PCI26313.1"/>
    </source>
</evidence>
<keyword evidence="2" id="KW-0808">Transferase</keyword>
<dbReference type="SUPFAM" id="SSF52540">
    <property type="entry name" value="P-loop containing nucleoside triphosphate hydrolases"/>
    <property type="match status" value="2"/>
</dbReference>
<dbReference type="InterPro" id="IPR041757">
    <property type="entry name" value="CysN_GTP-bd"/>
</dbReference>
<dbReference type="InterPro" id="IPR044138">
    <property type="entry name" value="CysN_II"/>
</dbReference>
<proteinExistence type="predicted"/>
<dbReference type="Gene3D" id="2.40.30.10">
    <property type="entry name" value="Translation factors"/>
    <property type="match status" value="2"/>
</dbReference>
<dbReference type="Pfam" id="PF22594">
    <property type="entry name" value="GTP-eEF1A_C"/>
    <property type="match status" value="1"/>
</dbReference>
<dbReference type="Gene3D" id="3.40.50.300">
    <property type="entry name" value="P-loop containing nucleotide triphosphate hydrolases"/>
    <property type="match status" value="2"/>
</dbReference>
<dbReference type="InterPro" id="IPR000795">
    <property type="entry name" value="T_Tr_GTP-bd_dom"/>
</dbReference>
<name>A0A2A4SYA7_9DELT</name>
<evidence type="ECO:0000256" key="5">
    <source>
        <dbReference type="ARBA" id="ARBA00022840"/>
    </source>
</evidence>
<dbReference type="GO" id="GO:0005525">
    <property type="term" value="F:GTP binding"/>
    <property type="evidence" value="ECO:0007669"/>
    <property type="project" value="UniProtKB-KW"/>
</dbReference>
<dbReference type="EC" id="2.7.7.4" evidence="1"/>
<dbReference type="InterPro" id="IPR050100">
    <property type="entry name" value="TRAFAC_GTPase_members"/>
</dbReference>
<dbReference type="GO" id="GO:0005524">
    <property type="term" value="F:ATP binding"/>
    <property type="evidence" value="ECO:0007669"/>
    <property type="project" value="UniProtKB-KW"/>
</dbReference>
<dbReference type="InterPro" id="IPR031157">
    <property type="entry name" value="G_TR_CS"/>
</dbReference>
<protein>
    <recommendedName>
        <fullName evidence="1">sulfate adenylyltransferase</fullName>
        <ecNumber evidence="1">2.7.7.4</ecNumber>
    </recommendedName>
</protein>
<sequence length="600" mass="67396">MEKERLKIVIVGHVDHGKSTVIGRLLADTGSLPEGKLEAVKANCARNAKPFEYAFLLDALKDEQAQGITIDSARCFFESAKRHYIVIDAPGHIEFLKNMVTGAANAETAMIVIDAKEGVQENTRRHGYLLSMLGIRKVVVLVNKMDLVDFDQATFERTAKEYNEFLAQLNLTPVSFIPISAFEGDNIASKSPNLPWYKGLTVMEQLDALPKSTEEANLALPFRFPLQDIYKFTEGKDDRRTFAGTVETGSISIGEEVIFLPSEKRSRIRSIETFNTAKQTTAQAGQAIGFTLETQLYLQPGELMVKAEDELPNIGQRFRSNIFWMGKAPLIKGKSYLLKIGTKRVTVKLVKILNILDASELSSIENKEQVDRHDVGECIFETNKPIAFDLSAEIEFTGRFVIVDDYEIAGGGIILEAIASQESLLAGQVKEREEAWETGLVTANDRGIRFQHQSKFILITGEHGVNKREIAKNLEKQLFNKNYNAYYLSLSNLNLGLDRSIPRHVVEERAEQIRKVGELARIMTDAGQIFITTLAEADDYDLERLKLLNEPHEILVVNVGENRFSKYPVDLCLGLEESPEQAFEKIIDLLNSHSILEYYI</sequence>
<dbReference type="CDD" id="cd03695">
    <property type="entry name" value="CysN_NodQ_II"/>
    <property type="match status" value="1"/>
</dbReference>
<evidence type="ECO:0000256" key="4">
    <source>
        <dbReference type="ARBA" id="ARBA00022741"/>
    </source>
</evidence>
<dbReference type="PANTHER" id="PTHR23115">
    <property type="entry name" value="TRANSLATION FACTOR"/>
    <property type="match status" value="1"/>
</dbReference>
<dbReference type="GO" id="GO:0006790">
    <property type="term" value="P:sulfur compound metabolic process"/>
    <property type="evidence" value="ECO:0007669"/>
    <property type="project" value="InterPro"/>
</dbReference>
<dbReference type="InterPro" id="IPR011779">
    <property type="entry name" value="SO4_adenylTrfase_lsu"/>
</dbReference>
<dbReference type="InterPro" id="IPR009000">
    <property type="entry name" value="Transl_B-barrel_sf"/>
</dbReference>
<feature type="domain" description="Tr-type G" evidence="7">
    <location>
        <begin position="3"/>
        <end position="214"/>
    </location>
</feature>
<dbReference type="NCBIfam" id="TIGR02034">
    <property type="entry name" value="CysN"/>
    <property type="match status" value="1"/>
</dbReference>
<dbReference type="Proteomes" id="UP000218113">
    <property type="component" value="Unassembled WGS sequence"/>
</dbReference>
<dbReference type="GO" id="GO:0003924">
    <property type="term" value="F:GTPase activity"/>
    <property type="evidence" value="ECO:0007669"/>
    <property type="project" value="InterPro"/>
</dbReference>
<organism evidence="8 9">
    <name type="scientific">SAR324 cluster bacterium</name>
    <dbReference type="NCBI Taxonomy" id="2024889"/>
    <lineage>
        <taxon>Bacteria</taxon>
        <taxon>Deltaproteobacteria</taxon>
        <taxon>SAR324 cluster</taxon>
    </lineage>
</organism>
<keyword evidence="4" id="KW-0547">Nucleotide-binding</keyword>
<dbReference type="InterPro" id="IPR009001">
    <property type="entry name" value="Transl_elong_EF1A/Init_IF2_C"/>
</dbReference>